<comment type="catalytic activity">
    <reaction evidence="21">
        <text>a (3S)-3-hydroxyacyl-CoA = a (2E)-enoyl-CoA + H2O</text>
        <dbReference type="Rhea" id="RHEA:16105"/>
        <dbReference type="ChEBI" id="CHEBI:15377"/>
        <dbReference type="ChEBI" id="CHEBI:57318"/>
        <dbReference type="ChEBI" id="CHEBI:58856"/>
        <dbReference type="EC" id="4.2.1.17"/>
    </reaction>
    <physiologicalReaction direction="right-to-left" evidence="21">
        <dbReference type="Rhea" id="RHEA:16107"/>
    </physiologicalReaction>
</comment>
<comment type="catalytic activity">
    <reaction evidence="32">
        <text>1'-[1,2-di-(9Z,12Z-octadecadienoyl)-sn-glycero-3-phospho]-3'-[1-(9Z,12Z-octadecadienoyl)-sn-glycero-3-phospho]-glycerol + (9Z)-octadecenoyl-CoA = 1'-[1,2-di-(9Z,12Z-octadecadienoyl)-sn-glycero-3-phospho]-3'-[1-(9Z,12Z-octadecadienoyl)-2-(9Z-octadecenoyl)-sn-glycero-3-phospho]-glycerol + CoA</text>
        <dbReference type="Rhea" id="RHEA:43676"/>
        <dbReference type="ChEBI" id="CHEBI:57287"/>
        <dbReference type="ChEBI" id="CHEBI:57387"/>
        <dbReference type="ChEBI" id="CHEBI:83580"/>
        <dbReference type="ChEBI" id="CHEBI:83582"/>
    </reaction>
    <physiologicalReaction direction="left-to-right" evidence="32">
        <dbReference type="Rhea" id="RHEA:43677"/>
    </physiologicalReaction>
</comment>
<feature type="site" description="Important for long-chain enoyl-CoA hydratase activity" evidence="41">
    <location>
        <position position="83"/>
    </location>
</feature>
<feature type="active site" description="For hydroxyacyl-coenzyme A dehydrogenase activity" evidence="40">
    <location>
        <position position="442"/>
    </location>
</feature>
<evidence type="ECO:0000256" key="1">
    <source>
        <dbReference type="ARBA" id="ARBA00000469"/>
    </source>
</evidence>
<comment type="catalytic activity">
    <reaction evidence="31">
        <text>(3S)-hydroxytetradecanoyl-CoA + NAD(+) = 3-oxotetradecanoyl-CoA + NADH + H(+)</text>
        <dbReference type="Rhea" id="RHEA:31167"/>
        <dbReference type="ChEBI" id="CHEBI:15378"/>
        <dbReference type="ChEBI" id="CHEBI:57540"/>
        <dbReference type="ChEBI" id="CHEBI:57945"/>
        <dbReference type="ChEBI" id="CHEBI:62543"/>
        <dbReference type="ChEBI" id="CHEBI:62614"/>
    </reaction>
    <physiologicalReaction direction="left-to-right" evidence="31">
        <dbReference type="Rhea" id="RHEA:31168"/>
    </physiologicalReaction>
</comment>
<evidence type="ECO:0000256" key="30">
    <source>
        <dbReference type="ARBA" id="ARBA00052711"/>
    </source>
</evidence>
<dbReference type="Gene3D" id="3.40.50.720">
    <property type="entry name" value="NAD(P)-binding Rossmann-like Domain"/>
    <property type="match status" value="1"/>
</dbReference>
<evidence type="ECO:0000256" key="18">
    <source>
        <dbReference type="ARBA" id="ARBA00023136"/>
    </source>
</evidence>
<evidence type="ECO:0000256" key="5">
    <source>
        <dbReference type="ARBA" id="ARBA00008750"/>
    </source>
</evidence>
<dbReference type="AlphaFoldDB" id="A0ABD1E8P9"/>
<evidence type="ECO:0000256" key="22">
    <source>
        <dbReference type="ARBA" id="ARBA00047613"/>
    </source>
</evidence>
<comment type="catalytic activity">
    <reaction evidence="27">
        <text>a 4-saturated-(3S)-3-hydroxyacyl-CoA = a (3E)-enoyl-CoA + H2O</text>
        <dbReference type="Rhea" id="RHEA:20724"/>
        <dbReference type="ChEBI" id="CHEBI:15377"/>
        <dbReference type="ChEBI" id="CHEBI:58521"/>
        <dbReference type="ChEBI" id="CHEBI:137480"/>
        <dbReference type="EC" id="4.2.1.17"/>
    </reaction>
    <physiologicalReaction direction="right-to-left" evidence="27">
        <dbReference type="Rhea" id="RHEA:20726"/>
    </physiologicalReaction>
</comment>
<comment type="catalytic activity">
    <reaction evidence="24">
        <text>a (3S)-3-hydroxyacyl-CoA + NAD(+) = a 3-oxoacyl-CoA + NADH + H(+)</text>
        <dbReference type="Rhea" id="RHEA:22432"/>
        <dbReference type="ChEBI" id="CHEBI:15378"/>
        <dbReference type="ChEBI" id="CHEBI:57318"/>
        <dbReference type="ChEBI" id="CHEBI:57540"/>
        <dbReference type="ChEBI" id="CHEBI:57945"/>
        <dbReference type="ChEBI" id="CHEBI:90726"/>
        <dbReference type="EC" id="1.1.1.35"/>
    </reaction>
</comment>
<evidence type="ECO:0000256" key="38">
    <source>
        <dbReference type="ARBA" id="ARBA00077617"/>
    </source>
</evidence>
<dbReference type="InterPro" id="IPR006180">
    <property type="entry name" value="3-OHacyl-CoA_DH_CS"/>
</dbReference>
<keyword evidence="15" id="KW-0520">NAD</keyword>
<evidence type="ECO:0000259" key="43">
    <source>
        <dbReference type="Pfam" id="PF00725"/>
    </source>
</evidence>
<feature type="site" description="Important for hydroxyacyl-coenzyme A dehydrogenase activity" evidence="41">
    <location>
        <position position="430"/>
    </location>
</feature>
<keyword evidence="11" id="KW-0276">Fatty acid metabolism</keyword>
<dbReference type="InterPro" id="IPR036291">
    <property type="entry name" value="NAD(P)-bd_dom_sf"/>
</dbReference>
<evidence type="ECO:0000256" key="2">
    <source>
        <dbReference type="ARBA" id="ARBA00004273"/>
    </source>
</evidence>
<comment type="catalytic activity">
    <reaction evidence="1">
        <text>(3S)-hydroxyhexadecanoyl-CoA = (2E)-hexadecenoyl-CoA + H2O</text>
        <dbReference type="Rhea" id="RHEA:31163"/>
        <dbReference type="ChEBI" id="CHEBI:15377"/>
        <dbReference type="ChEBI" id="CHEBI:61526"/>
        <dbReference type="ChEBI" id="CHEBI:62613"/>
    </reaction>
    <physiologicalReaction direction="right-to-left" evidence="1">
        <dbReference type="Rhea" id="RHEA:31165"/>
    </physiologicalReaction>
</comment>
<organism evidence="45 46">
    <name type="scientific">Hypothenemus hampei</name>
    <name type="common">Coffee berry borer</name>
    <dbReference type="NCBI Taxonomy" id="57062"/>
    <lineage>
        <taxon>Eukaryota</taxon>
        <taxon>Metazoa</taxon>
        <taxon>Ecdysozoa</taxon>
        <taxon>Arthropoda</taxon>
        <taxon>Hexapoda</taxon>
        <taxon>Insecta</taxon>
        <taxon>Pterygota</taxon>
        <taxon>Neoptera</taxon>
        <taxon>Endopterygota</taxon>
        <taxon>Coleoptera</taxon>
        <taxon>Polyphaga</taxon>
        <taxon>Cucujiformia</taxon>
        <taxon>Curculionidae</taxon>
        <taxon>Scolytinae</taxon>
        <taxon>Hypothenemus</taxon>
    </lineage>
</organism>
<dbReference type="FunFam" id="3.40.50.720:FF:000009">
    <property type="entry name" value="Fatty oxidation complex, alpha subunit"/>
    <property type="match status" value="1"/>
</dbReference>
<evidence type="ECO:0000256" key="4">
    <source>
        <dbReference type="ARBA" id="ARBA00007005"/>
    </source>
</evidence>
<dbReference type="CDD" id="cd06558">
    <property type="entry name" value="crotonase-like"/>
    <property type="match status" value="1"/>
</dbReference>
<keyword evidence="18" id="KW-0472">Membrane</keyword>
<dbReference type="Pfam" id="PF02737">
    <property type="entry name" value="3HCDH_N"/>
    <property type="match status" value="1"/>
</dbReference>
<evidence type="ECO:0000256" key="25">
    <source>
        <dbReference type="ARBA" id="ARBA00050222"/>
    </source>
</evidence>
<evidence type="ECO:0000256" key="6">
    <source>
        <dbReference type="ARBA" id="ARBA00012076"/>
    </source>
</evidence>
<keyword evidence="19" id="KW-0456">Lyase</keyword>
<comment type="pathway">
    <text evidence="3">Lipid metabolism; fatty acid beta-oxidation.</text>
</comment>
<comment type="catalytic activity">
    <reaction evidence="29">
        <text>(3S)-hydroxyoctanoyl-CoA + NAD(+) = 3-oxooctanoyl-CoA + NADH + H(+)</text>
        <dbReference type="Rhea" id="RHEA:31195"/>
        <dbReference type="ChEBI" id="CHEBI:15378"/>
        <dbReference type="ChEBI" id="CHEBI:57540"/>
        <dbReference type="ChEBI" id="CHEBI:57945"/>
        <dbReference type="ChEBI" id="CHEBI:62617"/>
        <dbReference type="ChEBI" id="CHEBI:62619"/>
    </reaction>
    <physiologicalReaction direction="left-to-right" evidence="29">
        <dbReference type="Rhea" id="RHEA:31196"/>
    </physiologicalReaction>
</comment>
<comment type="catalytic activity">
    <reaction evidence="28">
        <text>(3S)-hydroxyoctanoyl-CoA = (2E)-octenoyl-CoA + H2O</text>
        <dbReference type="Rhea" id="RHEA:31199"/>
        <dbReference type="ChEBI" id="CHEBI:15377"/>
        <dbReference type="ChEBI" id="CHEBI:62242"/>
        <dbReference type="ChEBI" id="CHEBI:62617"/>
    </reaction>
    <physiologicalReaction direction="right-to-left" evidence="28">
        <dbReference type="Rhea" id="RHEA:31201"/>
    </physiologicalReaction>
</comment>
<dbReference type="EC" id="1.1.1.211" evidence="36"/>
<evidence type="ECO:0000256" key="9">
    <source>
        <dbReference type="ARBA" id="ARBA00022679"/>
    </source>
</evidence>
<dbReference type="FunFam" id="3.90.226.10:FF:000011">
    <property type="entry name" value="Fatty acid oxidation complex subunit alpha"/>
    <property type="match status" value="1"/>
</dbReference>
<evidence type="ECO:0000256" key="37">
    <source>
        <dbReference type="ARBA" id="ARBA00068347"/>
    </source>
</evidence>
<dbReference type="GO" id="GO:0016509">
    <property type="term" value="F:long-chain (3S)-3-hydroxyacyl-CoA dehydrogenase (NAD+) activity"/>
    <property type="evidence" value="ECO:0007669"/>
    <property type="project" value="UniProtKB-EC"/>
</dbReference>
<dbReference type="Gene3D" id="1.10.1040.50">
    <property type="match status" value="1"/>
</dbReference>
<comment type="similarity">
    <text evidence="42">Belongs to the enoyl-CoA hydratase/isomerase family.</text>
</comment>
<keyword evidence="20" id="KW-0511">Multifunctional enzyme</keyword>
<evidence type="ECO:0000256" key="31">
    <source>
        <dbReference type="ARBA" id="ARBA00052834"/>
    </source>
</evidence>
<dbReference type="InterPro" id="IPR029045">
    <property type="entry name" value="ClpP/crotonase-like_dom_sf"/>
</dbReference>
<evidence type="ECO:0000256" key="35">
    <source>
        <dbReference type="ARBA" id="ARBA00062153"/>
    </source>
</evidence>
<evidence type="ECO:0000256" key="40">
    <source>
        <dbReference type="PIRSR" id="PIRSR612803-1"/>
    </source>
</evidence>
<name>A0ABD1E8P9_HYPHA</name>
<dbReference type="NCBIfam" id="TIGR02441">
    <property type="entry name" value="fa_ox_alpha_mit"/>
    <property type="match status" value="1"/>
</dbReference>
<evidence type="ECO:0000256" key="15">
    <source>
        <dbReference type="ARBA" id="ARBA00023027"/>
    </source>
</evidence>
<evidence type="ECO:0000256" key="11">
    <source>
        <dbReference type="ARBA" id="ARBA00022832"/>
    </source>
</evidence>
<keyword evidence="14" id="KW-0560">Oxidoreductase</keyword>
<evidence type="ECO:0000256" key="33">
    <source>
        <dbReference type="ARBA" id="ARBA00052945"/>
    </source>
</evidence>
<dbReference type="Gene3D" id="3.90.226.10">
    <property type="entry name" value="2-enoyl-CoA Hydratase, Chain A, domain 1"/>
    <property type="match status" value="1"/>
</dbReference>
<dbReference type="GO" id="GO:0004300">
    <property type="term" value="F:enoyl-CoA hydratase activity"/>
    <property type="evidence" value="ECO:0007669"/>
    <property type="project" value="UniProtKB-EC"/>
</dbReference>
<feature type="site" description="Important for long-chain enoyl-CoA hydratase activity" evidence="41">
    <location>
        <position position="105"/>
    </location>
</feature>
<keyword evidence="10" id="KW-0999">Mitochondrion inner membrane</keyword>
<keyword evidence="46" id="KW-1185">Reference proteome</keyword>
<comment type="subcellular location">
    <subcellularLocation>
        <location evidence="2">Mitochondrion inner membrane</location>
    </subcellularLocation>
</comment>
<comment type="similarity">
    <text evidence="5">In the N-terminal section; belongs to the enoyl-CoA hydratase/isomerase family.</text>
</comment>
<dbReference type="EC" id="4.2.1.17" evidence="6"/>
<evidence type="ECO:0000256" key="41">
    <source>
        <dbReference type="PIRSR" id="PIRSR612803-2"/>
    </source>
</evidence>
<evidence type="ECO:0000256" key="28">
    <source>
        <dbReference type="ARBA" id="ARBA00051877"/>
    </source>
</evidence>
<evidence type="ECO:0000259" key="44">
    <source>
        <dbReference type="Pfam" id="PF02737"/>
    </source>
</evidence>
<feature type="domain" description="3-hydroxyacyl-CoA dehydrogenase C-terminal" evidence="43">
    <location>
        <begin position="476"/>
        <end position="571"/>
    </location>
</feature>
<evidence type="ECO:0000256" key="23">
    <source>
        <dbReference type="ARBA" id="ARBA00048361"/>
    </source>
</evidence>
<evidence type="ECO:0000313" key="45">
    <source>
        <dbReference type="EMBL" id="KAL1491032.1"/>
    </source>
</evidence>
<evidence type="ECO:0000256" key="19">
    <source>
        <dbReference type="ARBA" id="ARBA00023239"/>
    </source>
</evidence>
<keyword evidence="17" id="KW-0496">Mitochondrion</keyword>
<dbReference type="PROSITE" id="PS00166">
    <property type="entry name" value="ENOYL_COA_HYDRATASE"/>
    <property type="match status" value="1"/>
</dbReference>
<comment type="catalytic activity">
    <reaction evidence="30">
        <text>(3S)-3-hydroxydodecanoyl-CoA = (2E)-dodecenoyl-CoA + H2O</text>
        <dbReference type="Rhea" id="RHEA:31075"/>
        <dbReference type="ChEBI" id="CHEBI:15377"/>
        <dbReference type="ChEBI" id="CHEBI:57330"/>
        <dbReference type="ChEBI" id="CHEBI:62558"/>
    </reaction>
    <physiologicalReaction direction="right-to-left" evidence="30">
        <dbReference type="Rhea" id="RHEA:31077"/>
    </physiologicalReaction>
</comment>
<accession>A0ABD1E8P9</accession>
<evidence type="ECO:0000256" key="14">
    <source>
        <dbReference type="ARBA" id="ARBA00023002"/>
    </source>
</evidence>
<evidence type="ECO:0000256" key="29">
    <source>
        <dbReference type="ARBA" id="ARBA00052224"/>
    </source>
</evidence>
<dbReference type="InterPro" id="IPR001753">
    <property type="entry name" value="Enoyl-CoA_hydra/iso"/>
</dbReference>
<evidence type="ECO:0000256" key="7">
    <source>
        <dbReference type="ARBA" id="ARBA00022481"/>
    </source>
</evidence>
<comment type="catalytic activity">
    <reaction evidence="23">
        <text>(3S)-hydroxydecanoyl-CoA + NAD(+) = 3-oxodecanoyl-CoA + NADH + H(+)</text>
        <dbReference type="Rhea" id="RHEA:31187"/>
        <dbReference type="ChEBI" id="CHEBI:15378"/>
        <dbReference type="ChEBI" id="CHEBI:57540"/>
        <dbReference type="ChEBI" id="CHEBI:57945"/>
        <dbReference type="ChEBI" id="CHEBI:62548"/>
        <dbReference type="ChEBI" id="CHEBI:62616"/>
    </reaction>
    <physiologicalReaction direction="left-to-right" evidence="23">
        <dbReference type="Rhea" id="RHEA:31188"/>
    </physiologicalReaction>
</comment>
<dbReference type="GO" id="GO:0005743">
    <property type="term" value="C:mitochondrial inner membrane"/>
    <property type="evidence" value="ECO:0007669"/>
    <property type="project" value="UniProtKB-SubCell"/>
</dbReference>
<keyword evidence="13" id="KW-0007">Acetylation</keyword>
<evidence type="ECO:0000256" key="10">
    <source>
        <dbReference type="ARBA" id="ARBA00022792"/>
    </source>
</evidence>
<comment type="catalytic activity">
    <reaction evidence="25">
        <text>1'-[1,2-di-(9Z,12Z-octadecadienoyl)-sn-glycero-3-phospho]-3'-[1-(9Z,12Z-octadecadienoyl)-sn-glycero-3-phospho]-glycerol + (9Z,12Z)-octadecadienoyl-CoA = 1',3'-bis-[1,2-di-(9Z,12Z-octadecadienoyl)-sn-glycero-3-phospho]-glycerol + CoA</text>
        <dbReference type="Rhea" id="RHEA:43672"/>
        <dbReference type="ChEBI" id="CHEBI:57287"/>
        <dbReference type="ChEBI" id="CHEBI:57383"/>
        <dbReference type="ChEBI" id="CHEBI:83580"/>
        <dbReference type="ChEBI" id="CHEBI:83581"/>
    </reaction>
    <physiologicalReaction direction="left-to-right" evidence="25">
        <dbReference type="Rhea" id="RHEA:43673"/>
    </physiologicalReaction>
</comment>
<evidence type="ECO:0000256" key="13">
    <source>
        <dbReference type="ARBA" id="ARBA00022990"/>
    </source>
</evidence>
<comment type="caution">
    <text evidence="45">The sequence shown here is derived from an EMBL/GenBank/DDBJ whole genome shotgun (WGS) entry which is preliminary data.</text>
</comment>
<dbReference type="Proteomes" id="UP001566132">
    <property type="component" value="Unassembled WGS sequence"/>
</dbReference>
<comment type="catalytic activity">
    <reaction evidence="22">
        <text>(3S)-hydroxyhexadecanoyl-CoA + NAD(+) = 3-oxohexadecanoyl-CoA + NADH + H(+)</text>
        <dbReference type="Rhea" id="RHEA:31159"/>
        <dbReference type="ChEBI" id="CHEBI:15378"/>
        <dbReference type="ChEBI" id="CHEBI:57349"/>
        <dbReference type="ChEBI" id="CHEBI:57540"/>
        <dbReference type="ChEBI" id="CHEBI:57945"/>
        <dbReference type="ChEBI" id="CHEBI:62613"/>
    </reaction>
    <physiologicalReaction direction="left-to-right" evidence="22">
        <dbReference type="Rhea" id="RHEA:31160"/>
    </physiologicalReaction>
</comment>
<dbReference type="GO" id="GO:0006635">
    <property type="term" value="P:fatty acid beta-oxidation"/>
    <property type="evidence" value="ECO:0007669"/>
    <property type="project" value="UniProtKB-ARBA"/>
</dbReference>
<evidence type="ECO:0000256" key="32">
    <source>
        <dbReference type="ARBA" id="ARBA00052860"/>
    </source>
</evidence>
<evidence type="ECO:0000256" key="26">
    <source>
        <dbReference type="ARBA" id="ARBA00050446"/>
    </source>
</evidence>
<dbReference type="SUPFAM" id="SSF48179">
    <property type="entry name" value="6-phosphogluconate dehydrogenase C-terminal domain-like"/>
    <property type="match status" value="2"/>
</dbReference>
<sequence>MQEVVQIIGEVEANPQIQACVLISNKPNCFIAGADINMIANCKTEEEVTNLAKNGHKIFFSIENSKKPFVAAIQGSCLGGGLETALACHYRIAVKDKKTAVGQPEVMLGLLPGGGGTQRLPRVAGLPTSLDMMLSGRTLKADKAKKVGIVDLLVDPLGPGLDTPENVTRRYLEAVAVDIAKQLAQGKLTTEKKKGLVDQIFSYALQYDIVKDQIFNKAKTQVLKLTGGLYPAPLKILDVIRTGLDKGPEAGYNAEARGFGELAMTPQSKGLVSLFQGQTQCKKNRFGTPQKEFKSVAVLGAGLMGAGIAHVTVDKGYNVILKDTNSKGLSRGVHQITTGLNNAVKRKKLNSLEKDRYLSNLTATLNYNSFKNADVVIEAVFEDLNIKHKVLKEVEAVIRPDCVFATNTSAIPIKNIAAASSRPEKVIGMHYFSPVDKMQLLEIITTDKTSKETTALAVDVGLKQGKVVITVGDGPGFYTTRILSAMMAESIRLLQEGVDPKDLDKLTKKFGFPVGAATLADEVGLDVASHIGPDLLKAFGERFGGGDQNILVEVVKAGFLGRKSGKGIFVYEKGSKNRDVNNEALNILKRYSLEPRGPFEDEDKTLRMVARFVNEAVLCLEEKILASPLEGDIGAVFGLGFPPFTGGPFRWVDQYGAGRLVSKMEAYQAGYGLPFKPAQTLIDMAKDSNKKFYAN</sequence>
<comment type="subunit">
    <text evidence="35">Heterotetramer of 2 alpha/HADHA and 2 beta/HADHB subunits; forms the mitochondrial trifunctional enzyme. Also purified as higher order heterooligomers including a 4 alpha/HADHA and 4 beta/HADHB heterooligomer which physiological significance remains unclear. The mitochondrial trifunctional enzyme interacts with MTLN.</text>
</comment>
<keyword evidence="16" id="KW-0443">Lipid metabolism</keyword>
<evidence type="ECO:0000256" key="21">
    <source>
        <dbReference type="ARBA" id="ARBA00035854"/>
    </source>
</evidence>
<dbReference type="InterPro" id="IPR006108">
    <property type="entry name" value="3HC_DH_C"/>
</dbReference>
<comment type="catalytic activity">
    <reaction evidence="26">
        <text>a long-chain (3S)-3-hydroxy fatty acyl-CoA + NAD(+) = a long-chain 3-oxo-fatty acyl-CoA + NADH + H(+)</text>
        <dbReference type="Rhea" id="RHEA:52656"/>
        <dbReference type="ChEBI" id="CHEBI:15378"/>
        <dbReference type="ChEBI" id="CHEBI:57540"/>
        <dbReference type="ChEBI" id="CHEBI:57945"/>
        <dbReference type="ChEBI" id="CHEBI:136757"/>
        <dbReference type="ChEBI" id="CHEBI:136758"/>
        <dbReference type="EC" id="1.1.1.211"/>
    </reaction>
    <physiologicalReaction direction="left-to-right" evidence="26">
        <dbReference type="Rhea" id="RHEA:52657"/>
    </physiologicalReaction>
</comment>
<dbReference type="PROSITE" id="PS00067">
    <property type="entry name" value="3HCDH"/>
    <property type="match status" value="1"/>
</dbReference>
<evidence type="ECO:0000256" key="17">
    <source>
        <dbReference type="ARBA" id="ARBA00023128"/>
    </source>
</evidence>
<evidence type="ECO:0000256" key="3">
    <source>
        <dbReference type="ARBA" id="ARBA00005005"/>
    </source>
</evidence>
<evidence type="ECO:0000256" key="12">
    <source>
        <dbReference type="ARBA" id="ARBA00022946"/>
    </source>
</evidence>
<gene>
    <name evidence="45" type="ORF">ABEB36_011690</name>
</gene>
<dbReference type="EMBL" id="JBDJPC010000009">
    <property type="protein sequence ID" value="KAL1491032.1"/>
    <property type="molecule type" value="Genomic_DNA"/>
</dbReference>
<feature type="domain" description="3-hydroxyacyl-CoA dehydrogenase C-terminal" evidence="43">
    <location>
        <begin position="607"/>
        <end position="686"/>
    </location>
</feature>
<evidence type="ECO:0000313" key="46">
    <source>
        <dbReference type="Proteomes" id="UP001566132"/>
    </source>
</evidence>
<keyword evidence="9" id="KW-0808">Transferase</keyword>
<dbReference type="PANTHER" id="PTHR43612:SF3">
    <property type="entry name" value="TRIFUNCTIONAL ENZYME SUBUNIT ALPHA, MITOCHONDRIAL"/>
    <property type="match status" value="1"/>
</dbReference>
<keyword evidence="12" id="KW-0809">Transit peptide</keyword>
<dbReference type="SUPFAM" id="SSF52096">
    <property type="entry name" value="ClpP/crotonase"/>
    <property type="match status" value="1"/>
</dbReference>
<evidence type="ECO:0000256" key="36">
    <source>
        <dbReference type="ARBA" id="ARBA00066806"/>
    </source>
</evidence>
<proteinExistence type="inferred from homology"/>
<evidence type="ECO:0000256" key="42">
    <source>
        <dbReference type="RuleBase" id="RU003707"/>
    </source>
</evidence>
<dbReference type="Pfam" id="PF00378">
    <property type="entry name" value="ECH_1"/>
    <property type="match status" value="1"/>
</dbReference>
<dbReference type="SUPFAM" id="SSF51735">
    <property type="entry name" value="NAD(P)-binding Rossmann-fold domains"/>
    <property type="match status" value="1"/>
</dbReference>
<evidence type="ECO:0000256" key="16">
    <source>
        <dbReference type="ARBA" id="ARBA00023098"/>
    </source>
</evidence>
<dbReference type="FunFam" id="1.10.1040.50:FF:000002">
    <property type="entry name" value="Trifunctional enzyme subunit alpha, mitochondrial"/>
    <property type="match status" value="1"/>
</dbReference>
<evidence type="ECO:0000256" key="34">
    <source>
        <dbReference type="ARBA" id="ARBA00052989"/>
    </source>
</evidence>
<evidence type="ECO:0000256" key="27">
    <source>
        <dbReference type="ARBA" id="ARBA00051215"/>
    </source>
</evidence>
<dbReference type="InterPro" id="IPR008927">
    <property type="entry name" value="6-PGluconate_DH-like_C_sf"/>
</dbReference>
<comment type="similarity">
    <text evidence="4">In the central section; belongs to the 3-hydroxyacyl-CoA dehydrogenase family.</text>
</comment>
<protein>
    <recommendedName>
        <fullName evidence="37">Trifunctional enzyme subunit alpha, mitochondrial</fullName>
        <ecNumber evidence="36">1.1.1.211</ecNumber>
        <ecNumber evidence="6">4.2.1.17</ecNumber>
    </recommendedName>
    <alternativeName>
        <fullName evidence="38">Monolysocardiolipin acyltransferase</fullName>
    </alternativeName>
    <alternativeName>
        <fullName evidence="39">TP-alpha</fullName>
    </alternativeName>
</protein>
<dbReference type="InterPro" id="IPR012803">
    <property type="entry name" value="Fa_ox_alpha_mit"/>
</dbReference>
<keyword evidence="8" id="KW-0597">Phosphoprotein</keyword>
<keyword evidence="7" id="KW-0488">Methylation</keyword>
<evidence type="ECO:0000256" key="20">
    <source>
        <dbReference type="ARBA" id="ARBA00023268"/>
    </source>
</evidence>
<feature type="domain" description="3-hydroxyacyl-CoA dehydrogenase NAD binding" evidence="44">
    <location>
        <begin position="295"/>
        <end position="473"/>
    </location>
</feature>
<evidence type="ECO:0000256" key="8">
    <source>
        <dbReference type="ARBA" id="ARBA00022553"/>
    </source>
</evidence>
<dbReference type="InterPro" id="IPR006176">
    <property type="entry name" value="3-OHacyl-CoA_DH_NAD-bd"/>
</dbReference>
<evidence type="ECO:0000256" key="24">
    <source>
        <dbReference type="ARBA" id="ARBA00049556"/>
    </source>
</evidence>
<comment type="catalytic activity">
    <reaction evidence="34">
        <text>1'-[1,2-di-(9Z,12Z-octadecadienoyl)-sn-glycero-3-phospho]-3'-[1-(9Z,12Z-octadecadienoyl)-sn-glycero-3-phospho]-glycerol + hexadecanoyl-CoA = 1'-[1,2-di-(9Z,12Z-octadecadienoyl)-sn-glycero-3-phospho]-3'-[1-(9Z,12Z-octadecadienoyl)-2-hexadecanoyl-sn-glycero-3-phospho]-glycerol + CoA</text>
        <dbReference type="Rhea" id="RHEA:43680"/>
        <dbReference type="ChEBI" id="CHEBI:57287"/>
        <dbReference type="ChEBI" id="CHEBI:57379"/>
        <dbReference type="ChEBI" id="CHEBI:83580"/>
        <dbReference type="ChEBI" id="CHEBI:83583"/>
    </reaction>
    <physiologicalReaction direction="left-to-right" evidence="34">
        <dbReference type="Rhea" id="RHEA:43681"/>
    </physiologicalReaction>
</comment>
<evidence type="ECO:0000256" key="39">
    <source>
        <dbReference type="ARBA" id="ARBA00083277"/>
    </source>
</evidence>
<dbReference type="InterPro" id="IPR018376">
    <property type="entry name" value="Enoyl-CoA_hyd/isom_CS"/>
</dbReference>
<dbReference type="InterPro" id="IPR050136">
    <property type="entry name" value="FA_oxidation_alpha_subunit"/>
</dbReference>
<dbReference type="PANTHER" id="PTHR43612">
    <property type="entry name" value="TRIFUNCTIONAL ENZYME SUBUNIT ALPHA"/>
    <property type="match status" value="1"/>
</dbReference>
<dbReference type="GO" id="GO:0016740">
    <property type="term" value="F:transferase activity"/>
    <property type="evidence" value="ECO:0007669"/>
    <property type="project" value="UniProtKB-KW"/>
</dbReference>
<reference evidence="45 46" key="1">
    <citation type="submission" date="2024-05" db="EMBL/GenBank/DDBJ databases">
        <title>Genetic variation in Jamaican populations of the coffee berry borer (Hypothenemus hampei).</title>
        <authorList>
            <person name="Errbii M."/>
            <person name="Myrie A."/>
        </authorList>
    </citation>
    <scope>NUCLEOTIDE SEQUENCE [LARGE SCALE GENOMIC DNA]</scope>
    <source>
        <strain evidence="45">JA-Hopewell-2020-01-JO</strain>
        <tissue evidence="45">Whole body</tissue>
    </source>
</reference>
<comment type="catalytic activity">
    <reaction evidence="33">
        <text>(3S)-3-hydroxydodecanoyl-CoA + NAD(+) = 3-oxododecanoyl-CoA + NADH + H(+)</text>
        <dbReference type="Rhea" id="RHEA:31179"/>
        <dbReference type="ChEBI" id="CHEBI:15378"/>
        <dbReference type="ChEBI" id="CHEBI:57540"/>
        <dbReference type="ChEBI" id="CHEBI:57945"/>
        <dbReference type="ChEBI" id="CHEBI:62558"/>
        <dbReference type="ChEBI" id="CHEBI:62615"/>
    </reaction>
    <physiologicalReaction direction="left-to-right" evidence="33">
        <dbReference type="Rhea" id="RHEA:31180"/>
    </physiologicalReaction>
</comment>
<dbReference type="Pfam" id="PF00725">
    <property type="entry name" value="3HCDH"/>
    <property type="match status" value="2"/>
</dbReference>